<sequence length="210" mass="24488">MDMISKIDTLRTLGRTNINDRLSFVILVYILLNDNCLVRNKVNLERIRAIDYSCYGTGSMLHNISSIWDIIDDLNGVYLKYNAESANYEYKHKNILQCVLLSFGKIATEKVIPLLNISFIENIVKLENYNAKEEEVCLIVPQRLYQCLAHRLKQLLTDKCTQPFRFVESLLSFTFMKQNDENFQGILLDEIDDISAMGMLDIECEEKWKR</sequence>
<name>A0A8S3RWD5_MYTED</name>
<evidence type="ECO:0000313" key="2">
    <source>
        <dbReference type="Proteomes" id="UP000683360"/>
    </source>
</evidence>
<evidence type="ECO:0000313" key="1">
    <source>
        <dbReference type="EMBL" id="CAG2210464.1"/>
    </source>
</evidence>
<organism evidence="1 2">
    <name type="scientific">Mytilus edulis</name>
    <name type="common">Blue mussel</name>
    <dbReference type="NCBI Taxonomy" id="6550"/>
    <lineage>
        <taxon>Eukaryota</taxon>
        <taxon>Metazoa</taxon>
        <taxon>Spiralia</taxon>
        <taxon>Lophotrochozoa</taxon>
        <taxon>Mollusca</taxon>
        <taxon>Bivalvia</taxon>
        <taxon>Autobranchia</taxon>
        <taxon>Pteriomorphia</taxon>
        <taxon>Mytilida</taxon>
        <taxon>Mytiloidea</taxon>
        <taxon>Mytilidae</taxon>
        <taxon>Mytilinae</taxon>
        <taxon>Mytilus</taxon>
    </lineage>
</organism>
<dbReference type="OrthoDB" id="6092734at2759"/>
<dbReference type="EMBL" id="CAJPWZ010001232">
    <property type="protein sequence ID" value="CAG2210464.1"/>
    <property type="molecule type" value="Genomic_DNA"/>
</dbReference>
<accession>A0A8S3RWD5</accession>
<reference evidence="1" key="1">
    <citation type="submission" date="2021-03" db="EMBL/GenBank/DDBJ databases">
        <authorList>
            <person name="Bekaert M."/>
        </authorList>
    </citation>
    <scope>NUCLEOTIDE SEQUENCE</scope>
</reference>
<proteinExistence type="predicted"/>
<keyword evidence="2" id="KW-1185">Reference proteome</keyword>
<dbReference type="Proteomes" id="UP000683360">
    <property type="component" value="Unassembled WGS sequence"/>
</dbReference>
<protein>
    <submittedName>
        <fullName evidence="1">Uncharacterized protein</fullName>
    </submittedName>
</protein>
<comment type="caution">
    <text evidence="1">The sequence shown here is derived from an EMBL/GenBank/DDBJ whole genome shotgun (WGS) entry which is preliminary data.</text>
</comment>
<gene>
    <name evidence="1" type="ORF">MEDL_24532</name>
</gene>
<dbReference type="AlphaFoldDB" id="A0A8S3RWD5"/>